<name>A0A379GI33_PROMI</name>
<dbReference type="AlphaFoldDB" id="A0A379GI33"/>
<evidence type="ECO:0000313" key="2">
    <source>
        <dbReference type="Proteomes" id="UP000254191"/>
    </source>
</evidence>
<dbReference type="Gene3D" id="3.30.2440.10">
    <property type="entry name" value="Secreted effector protein SifA"/>
    <property type="match status" value="1"/>
</dbReference>
<protein>
    <submittedName>
        <fullName evidence="1">Uncharacterized protein</fullName>
    </submittedName>
</protein>
<dbReference type="Proteomes" id="UP000254191">
    <property type="component" value="Unassembled WGS sequence"/>
</dbReference>
<dbReference type="RefSeq" id="WP_004242943.1">
    <property type="nucleotide sequence ID" value="NZ_CP020052.1"/>
</dbReference>
<gene>
    <name evidence="1" type="ORF">NCTC11938_05000</name>
</gene>
<organism evidence="1 2">
    <name type="scientific">Proteus mirabilis</name>
    <dbReference type="NCBI Taxonomy" id="584"/>
    <lineage>
        <taxon>Bacteria</taxon>
        <taxon>Pseudomonadati</taxon>
        <taxon>Pseudomonadota</taxon>
        <taxon>Gammaproteobacteria</taxon>
        <taxon>Enterobacterales</taxon>
        <taxon>Morganellaceae</taxon>
        <taxon>Proteus</taxon>
    </lineage>
</organism>
<reference evidence="1 2" key="1">
    <citation type="submission" date="2018-06" db="EMBL/GenBank/DDBJ databases">
        <authorList>
            <consortium name="Pathogen Informatics"/>
            <person name="Doyle S."/>
        </authorList>
    </citation>
    <scope>NUCLEOTIDE SEQUENCE [LARGE SCALE GENOMIC DNA]</scope>
    <source>
        <strain evidence="1 2">NCTC11938</strain>
    </source>
</reference>
<evidence type="ECO:0000313" key="1">
    <source>
        <dbReference type="EMBL" id="SUC40698.1"/>
    </source>
</evidence>
<dbReference type="EMBL" id="UGTS01000006">
    <property type="protein sequence ID" value="SUC40698.1"/>
    <property type="molecule type" value="Genomic_DNA"/>
</dbReference>
<accession>A0A379GI33</accession>
<sequence>MSKLTIGGVNISTSQINKLSHASKARDAMSIWEKIKDWFNHGQKEHVLKLLYHTYFNPKNSIFDKVDCFAELYSMTGEQYKDNFHLYLKDGYDLKMKFVIKNVYNGEVSLDNLIKDMIDRIHNKNPSIKEDIENIRSYIKKRLHEIPNEANYDINQYNVYLSQIKNDLLPNNYFNVERYLDGVTDFVRLYNINNSRINVDDKIEDRCKLQKLMNIIQHIDIEYRKNIQIKLVKNTVALNIKDKNSKEFLNLIKIELLSLYNPHVGIIEGFIKHGMETLFKDEDKKEKACGSLRKAIIDYNFPFIRTLEFNVTDETINNIYINNIVPSEYISFRQ</sequence>
<proteinExistence type="predicted"/>